<dbReference type="InterPro" id="IPR039420">
    <property type="entry name" value="WalR-like"/>
</dbReference>
<dbReference type="SUPFAM" id="SSF52172">
    <property type="entry name" value="CheY-like"/>
    <property type="match status" value="1"/>
</dbReference>
<organism evidence="8">
    <name type="scientific">marine sediment metagenome</name>
    <dbReference type="NCBI Taxonomy" id="412755"/>
    <lineage>
        <taxon>unclassified sequences</taxon>
        <taxon>metagenomes</taxon>
        <taxon>ecological metagenomes</taxon>
    </lineage>
</organism>
<evidence type="ECO:0000256" key="4">
    <source>
        <dbReference type="ARBA" id="ARBA00023125"/>
    </source>
</evidence>
<dbReference type="FunFam" id="3.40.50.2300:FF:000002">
    <property type="entry name" value="DNA-binding response regulator PhoP"/>
    <property type="match status" value="1"/>
</dbReference>
<dbReference type="InterPro" id="IPR011006">
    <property type="entry name" value="CheY-like_superfamily"/>
</dbReference>
<dbReference type="Pfam" id="PF00072">
    <property type="entry name" value="Response_reg"/>
    <property type="match status" value="1"/>
</dbReference>
<evidence type="ECO:0000256" key="1">
    <source>
        <dbReference type="ARBA" id="ARBA00022553"/>
    </source>
</evidence>
<evidence type="ECO:0000256" key="5">
    <source>
        <dbReference type="ARBA" id="ARBA00023163"/>
    </source>
</evidence>
<dbReference type="SMART" id="SM00448">
    <property type="entry name" value="REC"/>
    <property type="match status" value="1"/>
</dbReference>
<proteinExistence type="predicted"/>
<evidence type="ECO:0000256" key="6">
    <source>
        <dbReference type="SAM" id="MobiDB-lite"/>
    </source>
</evidence>
<dbReference type="GO" id="GO:0006355">
    <property type="term" value="P:regulation of DNA-templated transcription"/>
    <property type="evidence" value="ECO:0007669"/>
    <property type="project" value="TreeGrafter"/>
</dbReference>
<accession>A0A0F9RGU1</accession>
<dbReference type="GO" id="GO:0000156">
    <property type="term" value="F:phosphorelay response regulator activity"/>
    <property type="evidence" value="ECO:0007669"/>
    <property type="project" value="TreeGrafter"/>
</dbReference>
<dbReference type="PROSITE" id="PS50110">
    <property type="entry name" value="RESPONSE_REGULATORY"/>
    <property type="match status" value="1"/>
</dbReference>
<keyword evidence="4" id="KW-0238">DNA-binding</keyword>
<comment type="caution">
    <text evidence="8">The sequence shown here is derived from an EMBL/GenBank/DDBJ whole genome shotgun (WGS) entry which is preliminary data.</text>
</comment>
<dbReference type="GO" id="GO:0000976">
    <property type="term" value="F:transcription cis-regulatory region binding"/>
    <property type="evidence" value="ECO:0007669"/>
    <property type="project" value="TreeGrafter"/>
</dbReference>
<keyword evidence="5" id="KW-0804">Transcription</keyword>
<dbReference type="EMBL" id="LAZR01000947">
    <property type="protein sequence ID" value="KKN54019.1"/>
    <property type="molecule type" value="Genomic_DNA"/>
</dbReference>
<dbReference type="GO" id="GO:0032993">
    <property type="term" value="C:protein-DNA complex"/>
    <property type="evidence" value="ECO:0007669"/>
    <property type="project" value="TreeGrafter"/>
</dbReference>
<protein>
    <recommendedName>
        <fullName evidence="7">Response regulatory domain-containing protein</fullName>
    </recommendedName>
</protein>
<dbReference type="CDD" id="cd17574">
    <property type="entry name" value="REC_OmpR"/>
    <property type="match status" value="1"/>
</dbReference>
<keyword evidence="2" id="KW-0902">Two-component regulatory system</keyword>
<feature type="region of interest" description="Disordered" evidence="6">
    <location>
        <begin position="124"/>
        <end position="143"/>
    </location>
</feature>
<dbReference type="AlphaFoldDB" id="A0A0F9RGU1"/>
<dbReference type="PANTHER" id="PTHR48111:SF47">
    <property type="entry name" value="TRANSCRIPTIONAL REGULATORY PROTEIN RSTA"/>
    <property type="match status" value="1"/>
</dbReference>
<evidence type="ECO:0000256" key="2">
    <source>
        <dbReference type="ARBA" id="ARBA00023012"/>
    </source>
</evidence>
<evidence type="ECO:0000256" key="3">
    <source>
        <dbReference type="ARBA" id="ARBA00023015"/>
    </source>
</evidence>
<reference evidence="8" key="1">
    <citation type="journal article" date="2015" name="Nature">
        <title>Complex archaea that bridge the gap between prokaryotes and eukaryotes.</title>
        <authorList>
            <person name="Spang A."/>
            <person name="Saw J.H."/>
            <person name="Jorgensen S.L."/>
            <person name="Zaremba-Niedzwiedzka K."/>
            <person name="Martijn J."/>
            <person name="Lind A.E."/>
            <person name="van Eijk R."/>
            <person name="Schleper C."/>
            <person name="Guy L."/>
            <person name="Ettema T.J."/>
        </authorList>
    </citation>
    <scope>NUCLEOTIDE SEQUENCE</scope>
</reference>
<dbReference type="PANTHER" id="PTHR48111">
    <property type="entry name" value="REGULATOR OF RPOS"/>
    <property type="match status" value="1"/>
</dbReference>
<keyword evidence="3" id="KW-0805">Transcription regulation</keyword>
<evidence type="ECO:0000259" key="7">
    <source>
        <dbReference type="PROSITE" id="PS50110"/>
    </source>
</evidence>
<dbReference type="Gene3D" id="3.40.50.2300">
    <property type="match status" value="1"/>
</dbReference>
<dbReference type="InterPro" id="IPR001789">
    <property type="entry name" value="Sig_transdc_resp-reg_receiver"/>
</dbReference>
<dbReference type="GO" id="GO:0005829">
    <property type="term" value="C:cytosol"/>
    <property type="evidence" value="ECO:0007669"/>
    <property type="project" value="TreeGrafter"/>
</dbReference>
<keyword evidence="1" id="KW-0597">Phosphoprotein</keyword>
<gene>
    <name evidence="8" type="ORF">LCGC14_0596690</name>
</gene>
<evidence type="ECO:0000313" key="8">
    <source>
        <dbReference type="EMBL" id="KKN54019.1"/>
    </source>
</evidence>
<feature type="domain" description="Response regulatory" evidence="7">
    <location>
        <begin position="7"/>
        <end position="121"/>
    </location>
</feature>
<sequence>MDVENERILLVEDDAKLAALIADFLRVQGLDVEIEANGSEAVDRILQNPPSLVVLDIMLPGEDGLSICKRLRAAGFSRPILMLTARSEDDDHILGLELGADDYVNKPIDRKTLVETVAGWVSRQQQQPEAAVANESGADEADG</sequence>
<name>A0A0F9RGU1_9ZZZZ</name>